<dbReference type="GO" id="GO:0016020">
    <property type="term" value="C:membrane"/>
    <property type="evidence" value="ECO:0007669"/>
    <property type="project" value="UniProtKB-SubCell"/>
</dbReference>
<dbReference type="PANTHER" id="PTHR43791:SF36">
    <property type="entry name" value="TRANSPORTER, PUTATIVE (AFU_ORTHOLOGUE AFUA_6G08340)-RELATED"/>
    <property type="match status" value="1"/>
</dbReference>
<feature type="transmembrane region" description="Helical" evidence="6">
    <location>
        <begin position="316"/>
        <end position="333"/>
    </location>
</feature>
<feature type="transmembrane region" description="Helical" evidence="6">
    <location>
        <begin position="405"/>
        <end position="426"/>
    </location>
</feature>
<evidence type="ECO:0000259" key="7">
    <source>
        <dbReference type="PROSITE" id="PS50850"/>
    </source>
</evidence>
<feature type="domain" description="Major facilitator superfamily (MFS) profile" evidence="7">
    <location>
        <begin position="25"/>
        <end position="429"/>
    </location>
</feature>
<dbReference type="EMBL" id="UFQB01000002">
    <property type="protein sequence ID" value="SSW62954.1"/>
    <property type="molecule type" value="Genomic_DNA"/>
</dbReference>
<feature type="transmembrane region" description="Helical" evidence="6">
    <location>
        <begin position="281"/>
        <end position="304"/>
    </location>
</feature>
<keyword evidence="4 6" id="KW-1133">Transmembrane helix</keyword>
<feature type="transmembrane region" description="Helical" evidence="6">
    <location>
        <begin position="91"/>
        <end position="110"/>
    </location>
</feature>
<feature type="transmembrane region" description="Helical" evidence="6">
    <location>
        <begin position="339"/>
        <end position="359"/>
    </location>
</feature>
<dbReference type="GO" id="GO:0022857">
    <property type="term" value="F:transmembrane transporter activity"/>
    <property type="evidence" value="ECO:0007669"/>
    <property type="project" value="InterPro"/>
</dbReference>
<dbReference type="InterPro" id="IPR011701">
    <property type="entry name" value="MFS"/>
</dbReference>
<keyword evidence="2" id="KW-0813">Transport</keyword>
<accession>A0A446C506</accession>
<dbReference type="SUPFAM" id="SSF103473">
    <property type="entry name" value="MFS general substrate transporter"/>
    <property type="match status" value="1"/>
</dbReference>
<keyword evidence="3 6" id="KW-0812">Transmembrane</keyword>
<dbReference type="AlphaFoldDB" id="A0A446C506"/>
<sequence length="436" mass="47201">MSSTLQSPIPAPVDRTTDSKIFWRLIPIILVSLVVNQLDKVNVAFAKLEMAPDIGLSSAAYGLGAGIFFIGYCLFEVPSNMLLHRLGARMWITRIMVTWGILSACTMFVTGPMSFYVVRFLLGVAEAGFAPGIMLYVSQWFPARTRGRVIATFMTALPISGVIGSPLSAWLMTASPDFLPIKGWQWMFLCEGLPAVFLGFLFWTMVPDRIDDARWLTSQEKAALKAEVGDTDQHRSGSFARGLSDGRVWMLCLIYFLFVAALYGVSFWLPTLIKTLGFSDLRQIGFLTALPYAAAVVTMLALAWNSDRTGERRGHLAAAGLLGGVSLALSVVWHADPWWSFGALIVAMAGIVTTIPLFWNLPTAFLKGATAATGFALITSIGNLSGFVAPYMMGAVSEATGATAMGMYTLACAAFAGVVFTLLVPARLVERVGGRR</sequence>
<feature type="transmembrane region" description="Helical" evidence="6">
    <location>
        <begin position="184"/>
        <end position="206"/>
    </location>
</feature>
<dbReference type="InterPro" id="IPR020846">
    <property type="entry name" value="MFS_dom"/>
</dbReference>
<gene>
    <name evidence="8" type="primary">nicT_3</name>
    <name evidence="8" type="ORF">AGI3411_00803</name>
</gene>
<evidence type="ECO:0000256" key="2">
    <source>
        <dbReference type="ARBA" id="ARBA00022448"/>
    </source>
</evidence>
<dbReference type="CDD" id="cd17319">
    <property type="entry name" value="MFS_ExuT_GudP_like"/>
    <property type="match status" value="1"/>
</dbReference>
<organism evidence="8 9">
    <name type="scientific">Achromobacter agilis</name>
    <dbReference type="NCBI Taxonomy" id="1353888"/>
    <lineage>
        <taxon>Bacteria</taxon>
        <taxon>Pseudomonadati</taxon>
        <taxon>Pseudomonadota</taxon>
        <taxon>Betaproteobacteria</taxon>
        <taxon>Burkholderiales</taxon>
        <taxon>Alcaligenaceae</taxon>
        <taxon>Achromobacter</taxon>
    </lineage>
</organism>
<dbReference type="Proteomes" id="UP000289184">
    <property type="component" value="Unassembled WGS sequence"/>
</dbReference>
<dbReference type="Gene3D" id="1.20.1250.20">
    <property type="entry name" value="MFS general substrate transporter like domains"/>
    <property type="match status" value="2"/>
</dbReference>
<feature type="transmembrane region" description="Helical" evidence="6">
    <location>
        <begin position="116"/>
        <end position="137"/>
    </location>
</feature>
<evidence type="ECO:0000256" key="3">
    <source>
        <dbReference type="ARBA" id="ARBA00022692"/>
    </source>
</evidence>
<proteinExistence type="predicted"/>
<protein>
    <submittedName>
        <fullName evidence="8">Metabolite transport protein NicT</fullName>
    </submittedName>
</protein>
<dbReference type="PANTHER" id="PTHR43791">
    <property type="entry name" value="PERMEASE-RELATED"/>
    <property type="match status" value="1"/>
</dbReference>
<reference evidence="8 9" key="1">
    <citation type="submission" date="2018-07" db="EMBL/GenBank/DDBJ databases">
        <authorList>
            <person name="Peeters C."/>
        </authorList>
    </citation>
    <scope>NUCLEOTIDE SEQUENCE [LARGE SCALE GENOMIC DNA]</scope>
    <source>
        <strain evidence="8 9">LMG 3411</strain>
    </source>
</reference>
<evidence type="ECO:0000313" key="9">
    <source>
        <dbReference type="Proteomes" id="UP000289184"/>
    </source>
</evidence>
<feature type="transmembrane region" description="Helical" evidence="6">
    <location>
        <begin position="58"/>
        <end position="79"/>
    </location>
</feature>
<dbReference type="RefSeq" id="WP_129526114.1">
    <property type="nucleotide sequence ID" value="NZ_UFQB01000002.1"/>
</dbReference>
<dbReference type="OrthoDB" id="5441967at2"/>
<name>A0A446C506_9BURK</name>
<dbReference type="FunFam" id="1.20.1250.20:FF:000018">
    <property type="entry name" value="MFS transporter permease"/>
    <property type="match status" value="1"/>
</dbReference>
<evidence type="ECO:0000313" key="8">
    <source>
        <dbReference type="EMBL" id="SSW62954.1"/>
    </source>
</evidence>
<feature type="transmembrane region" description="Helical" evidence="6">
    <location>
        <begin position="371"/>
        <end position="393"/>
    </location>
</feature>
<evidence type="ECO:0000256" key="4">
    <source>
        <dbReference type="ARBA" id="ARBA00022989"/>
    </source>
</evidence>
<dbReference type="InterPro" id="IPR036259">
    <property type="entry name" value="MFS_trans_sf"/>
</dbReference>
<dbReference type="PROSITE" id="PS50850">
    <property type="entry name" value="MFS"/>
    <property type="match status" value="1"/>
</dbReference>
<keyword evidence="9" id="KW-1185">Reference proteome</keyword>
<keyword evidence="5 6" id="KW-0472">Membrane</keyword>
<feature type="transmembrane region" description="Helical" evidence="6">
    <location>
        <begin position="149"/>
        <end position="172"/>
    </location>
</feature>
<evidence type="ECO:0000256" key="1">
    <source>
        <dbReference type="ARBA" id="ARBA00004141"/>
    </source>
</evidence>
<feature type="transmembrane region" description="Helical" evidence="6">
    <location>
        <begin position="248"/>
        <end position="269"/>
    </location>
</feature>
<comment type="subcellular location">
    <subcellularLocation>
        <location evidence="1">Membrane</location>
        <topology evidence="1">Multi-pass membrane protein</topology>
    </subcellularLocation>
</comment>
<dbReference type="Pfam" id="PF07690">
    <property type="entry name" value="MFS_1"/>
    <property type="match status" value="1"/>
</dbReference>
<feature type="transmembrane region" description="Helical" evidence="6">
    <location>
        <begin position="21"/>
        <end position="38"/>
    </location>
</feature>
<evidence type="ECO:0000256" key="6">
    <source>
        <dbReference type="SAM" id="Phobius"/>
    </source>
</evidence>
<evidence type="ECO:0000256" key="5">
    <source>
        <dbReference type="ARBA" id="ARBA00023136"/>
    </source>
</evidence>